<evidence type="ECO:0000256" key="1">
    <source>
        <dbReference type="SAM" id="MobiDB-lite"/>
    </source>
</evidence>
<dbReference type="AlphaFoldDB" id="A0AAV7V129"/>
<keyword evidence="3" id="KW-1185">Reference proteome</keyword>
<evidence type="ECO:0000313" key="3">
    <source>
        <dbReference type="Proteomes" id="UP001066276"/>
    </source>
</evidence>
<protein>
    <submittedName>
        <fullName evidence="2">Uncharacterized protein</fullName>
    </submittedName>
</protein>
<evidence type="ECO:0000313" key="2">
    <source>
        <dbReference type="EMBL" id="KAJ1193718.1"/>
    </source>
</evidence>
<proteinExistence type="predicted"/>
<reference evidence="2" key="1">
    <citation type="journal article" date="2022" name="bioRxiv">
        <title>Sequencing and chromosome-scale assembly of the giantPleurodeles waltlgenome.</title>
        <authorList>
            <person name="Brown T."/>
            <person name="Elewa A."/>
            <person name="Iarovenko S."/>
            <person name="Subramanian E."/>
            <person name="Araus A.J."/>
            <person name="Petzold A."/>
            <person name="Susuki M."/>
            <person name="Suzuki K.-i.T."/>
            <person name="Hayashi T."/>
            <person name="Toyoda A."/>
            <person name="Oliveira C."/>
            <person name="Osipova E."/>
            <person name="Leigh N.D."/>
            <person name="Simon A."/>
            <person name="Yun M.H."/>
        </authorList>
    </citation>
    <scope>NUCLEOTIDE SEQUENCE</scope>
    <source>
        <strain evidence="2">20211129_DDA</strain>
        <tissue evidence="2">Liver</tissue>
    </source>
</reference>
<dbReference type="Proteomes" id="UP001066276">
    <property type="component" value="Chromosome 2_2"/>
</dbReference>
<feature type="compositionally biased region" description="Polar residues" evidence="1">
    <location>
        <begin position="49"/>
        <end position="86"/>
    </location>
</feature>
<feature type="region of interest" description="Disordered" evidence="1">
    <location>
        <begin position="1"/>
        <end position="162"/>
    </location>
</feature>
<organism evidence="2 3">
    <name type="scientific">Pleurodeles waltl</name>
    <name type="common">Iberian ribbed newt</name>
    <dbReference type="NCBI Taxonomy" id="8319"/>
    <lineage>
        <taxon>Eukaryota</taxon>
        <taxon>Metazoa</taxon>
        <taxon>Chordata</taxon>
        <taxon>Craniata</taxon>
        <taxon>Vertebrata</taxon>
        <taxon>Euteleostomi</taxon>
        <taxon>Amphibia</taxon>
        <taxon>Batrachia</taxon>
        <taxon>Caudata</taxon>
        <taxon>Salamandroidea</taxon>
        <taxon>Salamandridae</taxon>
        <taxon>Pleurodelinae</taxon>
        <taxon>Pleurodeles</taxon>
    </lineage>
</organism>
<accession>A0AAV7V129</accession>
<dbReference type="EMBL" id="JANPWB010000004">
    <property type="protein sequence ID" value="KAJ1193718.1"/>
    <property type="molecule type" value="Genomic_DNA"/>
</dbReference>
<sequence length="162" mass="17476">MASIPQYPRGTLASGLPDPDAFLTPSNPQQHPGELELHTQHDPGGGGSTRRNTARGGSTRRNTASGSSTRRNMASGSSTRRNTMSDCTRRSTSRNGTRRNTRRSWANRPSSPLHSRRRTQQAVPDDGGFLSASESGGSGGSKTRDPATLWGERGLGRYRTRV</sequence>
<name>A0AAV7V129_PLEWA</name>
<gene>
    <name evidence="2" type="ORF">NDU88_003014</name>
</gene>
<comment type="caution">
    <text evidence="2">The sequence shown here is derived from an EMBL/GenBank/DDBJ whole genome shotgun (WGS) entry which is preliminary data.</text>
</comment>